<organism evidence="4 5">
    <name type="scientific">Toxocara canis</name>
    <name type="common">Canine roundworm</name>
    <dbReference type="NCBI Taxonomy" id="6265"/>
    <lineage>
        <taxon>Eukaryota</taxon>
        <taxon>Metazoa</taxon>
        <taxon>Ecdysozoa</taxon>
        <taxon>Nematoda</taxon>
        <taxon>Chromadorea</taxon>
        <taxon>Rhabditida</taxon>
        <taxon>Spirurina</taxon>
        <taxon>Ascaridomorpha</taxon>
        <taxon>Ascaridoidea</taxon>
        <taxon>Toxocaridae</taxon>
        <taxon>Toxocara</taxon>
    </lineage>
</organism>
<evidence type="ECO:0000313" key="5">
    <source>
        <dbReference type="WBParaSite" id="TCNE_0001445801-mRNA-1"/>
    </source>
</evidence>
<dbReference type="EMBL" id="UYWY01022264">
    <property type="protein sequence ID" value="VDM45779.1"/>
    <property type="molecule type" value="Genomic_DNA"/>
</dbReference>
<dbReference type="Pfam" id="PF00675">
    <property type="entry name" value="Peptidase_M16"/>
    <property type="match status" value="1"/>
</dbReference>
<protein>
    <submittedName>
        <fullName evidence="5">Peptidase_M16 domain-containing protein</fullName>
    </submittedName>
</protein>
<feature type="domain" description="Peptidase M16 N-terminal" evidence="2">
    <location>
        <begin position="57"/>
        <end position="100"/>
    </location>
</feature>
<dbReference type="InterPro" id="IPR011765">
    <property type="entry name" value="Pept_M16_N"/>
</dbReference>
<dbReference type="AlphaFoldDB" id="A0A183V138"/>
<proteinExistence type="inferred from homology"/>
<dbReference type="PANTHER" id="PTHR11851:SF49">
    <property type="entry name" value="MITOCHONDRIAL-PROCESSING PEPTIDASE SUBUNIT ALPHA"/>
    <property type="match status" value="1"/>
</dbReference>
<dbReference type="PANTHER" id="PTHR11851">
    <property type="entry name" value="METALLOPROTEASE"/>
    <property type="match status" value="1"/>
</dbReference>
<dbReference type="SUPFAM" id="SSF63411">
    <property type="entry name" value="LuxS/MPP-like metallohydrolase"/>
    <property type="match status" value="1"/>
</dbReference>
<comment type="similarity">
    <text evidence="1">Belongs to the peptidase M16 family.</text>
</comment>
<evidence type="ECO:0000313" key="3">
    <source>
        <dbReference type="EMBL" id="VDM45779.1"/>
    </source>
</evidence>
<accession>A0A183V138</accession>
<dbReference type="Proteomes" id="UP000050794">
    <property type="component" value="Unassembled WGS sequence"/>
</dbReference>
<dbReference type="GO" id="GO:0006627">
    <property type="term" value="P:protein processing involved in protein targeting to mitochondrion"/>
    <property type="evidence" value="ECO:0007669"/>
    <property type="project" value="TreeGrafter"/>
</dbReference>
<dbReference type="GO" id="GO:0005739">
    <property type="term" value="C:mitochondrion"/>
    <property type="evidence" value="ECO:0007669"/>
    <property type="project" value="TreeGrafter"/>
</dbReference>
<dbReference type="GO" id="GO:0046872">
    <property type="term" value="F:metal ion binding"/>
    <property type="evidence" value="ECO:0007669"/>
    <property type="project" value="InterPro"/>
</dbReference>
<reference evidence="3 4" key="2">
    <citation type="submission" date="2018-11" db="EMBL/GenBank/DDBJ databases">
        <authorList>
            <consortium name="Pathogen Informatics"/>
        </authorList>
    </citation>
    <scope>NUCLEOTIDE SEQUENCE [LARGE SCALE GENOMIC DNA]</scope>
</reference>
<dbReference type="InterPro" id="IPR050361">
    <property type="entry name" value="MPP/UQCRC_Complex"/>
</dbReference>
<evidence type="ECO:0000313" key="4">
    <source>
        <dbReference type="Proteomes" id="UP000050794"/>
    </source>
</evidence>
<gene>
    <name evidence="3" type="ORF">TCNE_LOCUS14458</name>
</gene>
<dbReference type="Gene3D" id="3.30.830.10">
    <property type="entry name" value="Metalloenzyme, LuxS/M16 peptidase-like"/>
    <property type="match status" value="1"/>
</dbReference>
<keyword evidence="4" id="KW-1185">Reference proteome</keyword>
<dbReference type="InterPro" id="IPR011249">
    <property type="entry name" value="Metalloenz_LuxS/M16"/>
</dbReference>
<sequence>MVTNFCLDRICAFKRSVDINQIPLTESIPGLSKAAYADHAHIEPFDTKLTILDSGLRVASEPHYGQYCTIGVSIDSGSRYEVGYPSGTSHFIEKLAFSVSYNSLVIVQC</sequence>
<reference evidence="5" key="1">
    <citation type="submission" date="2016-06" db="UniProtKB">
        <authorList>
            <consortium name="WormBaseParasite"/>
        </authorList>
    </citation>
    <scope>IDENTIFICATION</scope>
</reference>
<evidence type="ECO:0000259" key="2">
    <source>
        <dbReference type="Pfam" id="PF00675"/>
    </source>
</evidence>
<evidence type="ECO:0000256" key="1">
    <source>
        <dbReference type="ARBA" id="ARBA00007261"/>
    </source>
</evidence>
<name>A0A183V138_TOXCA</name>
<dbReference type="WBParaSite" id="TCNE_0001445801-mRNA-1">
    <property type="protein sequence ID" value="TCNE_0001445801-mRNA-1"/>
    <property type="gene ID" value="TCNE_0001445801"/>
</dbReference>